<sequence>MNVWCWVLLVVLGGSLRLNLRGRLHGGLHAVAELKQTLTLHGITDQKLAALSIDKSLREIRHVVLLETLASCMSGVGGGAARILTPPPTIRA</sequence>
<evidence type="ECO:0000313" key="1">
    <source>
        <dbReference type="EMBL" id="CDZ89056.1"/>
    </source>
</evidence>
<dbReference type="AlphaFoldDB" id="A0A098BMW1"/>
<organism evidence="1 2">
    <name type="scientific">Rhodococcus ruber</name>
    <dbReference type="NCBI Taxonomy" id="1830"/>
    <lineage>
        <taxon>Bacteria</taxon>
        <taxon>Bacillati</taxon>
        <taxon>Actinomycetota</taxon>
        <taxon>Actinomycetes</taxon>
        <taxon>Mycobacteriales</taxon>
        <taxon>Nocardiaceae</taxon>
        <taxon>Rhodococcus</taxon>
    </lineage>
</organism>
<dbReference type="EMBL" id="CCSD01000056">
    <property type="protein sequence ID" value="CDZ89056.1"/>
    <property type="molecule type" value="Genomic_DNA"/>
</dbReference>
<dbReference type="Proteomes" id="UP000042997">
    <property type="component" value="Unassembled WGS sequence"/>
</dbReference>
<name>A0A098BMW1_9NOCA</name>
<reference evidence="1 2" key="1">
    <citation type="journal article" date="2014" name="Genome Announc.">
        <title>Draft Genome Sequence of Propane- and Butane-Oxidizing Actinobacterium Rhodococcus ruber IEGM 231.</title>
        <authorList>
            <person name="Ivshina I.B."/>
            <person name="Kuyukina M.S."/>
            <person name="Krivoruchko A.V."/>
            <person name="Barbe V."/>
            <person name="Fischer C."/>
        </authorList>
    </citation>
    <scope>NUCLEOTIDE SEQUENCE [LARGE SCALE GENOMIC DNA]</scope>
</reference>
<accession>A0A098BMW1</accession>
<evidence type="ECO:0000313" key="2">
    <source>
        <dbReference type="Proteomes" id="UP000042997"/>
    </source>
</evidence>
<gene>
    <name evidence="1" type="ORF">RHRU231_450223</name>
</gene>
<proteinExistence type="predicted"/>
<protein>
    <submittedName>
        <fullName evidence="1">Uncharacterized protein</fullName>
    </submittedName>
</protein>